<keyword evidence="7" id="KW-0227">DNA damage</keyword>
<dbReference type="PANTHER" id="PTHR21077">
    <property type="entry name" value="EME1 PROTEIN"/>
    <property type="match status" value="1"/>
</dbReference>
<evidence type="ECO:0000256" key="11">
    <source>
        <dbReference type="ARBA" id="ARBA00023204"/>
    </source>
</evidence>
<reference evidence="17" key="1">
    <citation type="submission" date="2025-08" db="UniProtKB">
        <authorList>
            <consortium name="RefSeq"/>
        </authorList>
    </citation>
    <scope>IDENTIFICATION</scope>
</reference>
<comment type="subcellular location">
    <subcellularLocation>
        <location evidence="2">Nucleus</location>
    </subcellularLocation>
</comment>
<keyword evidence="13" id="KW-0469">Meiosis</keyword>
<keyword evidence="4" id="KW-0540">Nuclease</keyword>
<dbReference type="FunFam" id="1.10.150.670:FF:000002">
    <property type="entry name" value="Crossover junction endonuclease EME1"/>
    <property type="match status" value="1"/>
</dbReference>
<keyword evidence="10" id="KW-0233">DNA recombination</keyword>
<dbReference type="Proteomes" id="UP000079169">
    <property type="component" value="Unplaced"/>
</dbReference>
<evidence type="ECO:0000256" key="10">
    <source>
        <dbReference type="ARBA" id="ARBA00023172"/>
    </source>
</evidence>
<evidence type="ECO:0000256" key="2">
    <source>
        <dbReference type="ARBA" id="ARBA00004123"/>
    </source>
</evidence>
<dbReference type="STRING" id="121845.A0A3Q0IPC8"/>
<dbReference type="Pfam" id="PF21292">
    <property type="entry name" value="EME1-MUS81_C"/>
    <property type="match status" value="1"/>
</dbReference>
<comment type="similarity">
    <text evidence="3">Belongs to the EME1/MMS4 family.</text>
</comment>
<evidence type="ECO:0000256" key="13">
    <source>
        <dbReference type="ARBA" id="ARBA00023254"/>
    </source>
</evidence>
<dbReference type="GO" id="GO:0000712">
    <property type="term" value="P:resolution of meiotic recombination intermediates"/>
    <property type="evidence" value="ECO:0007669"/>
    <property type="project" value="TreeGrafter"/>
</dbReference>
<evidence type="ECO:0000256" key="8">
    <source>
        <dbReference type="ARBA" id="ARBA00022801"/>
    </source>
</evidence>
<evidence type="ECO:0000256" key="12">
    <source>
        <dbReference type="ARBA" id="ARBA00023242"/>
    </source>
</evidence>
<evidence type="ECO:0000313" key="16">
    <source>
        <dbReference type="Proteomes" id="UP000079169"/>
    </source>
</evidence>
<feature type="coiled-coil region" evidence="14">
    <location>
        <begin position="14"/>
        <end position="50"/>
    </location>
</feature>
<dbReference type="InterPro" id="IPR043086">
    <property type="entry name" value="EME1_nucdom_sub1"/>
</dbReference>
<keyword evidence="5" id="KW-0479">Metal-binding</keyword>
<dbReference type="InterPro" id="IPR033310">
    <property type="entry name" value="Mms4/EME1/EME2"/>
</dbReference>
<dbReference type="GO" id="GO:0048476">
    <property type="term" value="C:Holliday junction resolvase complex"/>
    <property type="evidence" value="ECO:0007669"/>
    <property type="project" value="InterPro"/>
</dbReference>
<keyword evidence="14" id="KW-0175">Coiled coil</keyword>
<dbReference type="Gene3D" id="4.10.800.30">
    <property type="entry name" value="ERCC4, Mus81-Eme1 complex, nuclease domain, subdomain 2"/>
    <property type="match status" value="1"/>
</dbReference>
<keyword evidence="16" id="KW-1185">Reference proteome</keyword>
<feature type="domain" description="ERCC4" evidence="15">
    <location>
        <begin position="78"/>
        <end position="214"/>
    </location>
</feature>
<keyword evidence="6 17" id="KW-0255">Endonuclease</keyword>
<evidence type="ECO:0000256" key="7">
    <source>
        <dbReference type="ARBA" id="ARBA00022763"/>
    </source>
</evidence>
<gene>
    <name evidence="17" type="primary">LOC103504978</name>
</gene>
<dbReference type="CDD" id="cd20083">
    <property type="entry name" value="XPF_nuclease_EME"/>
    <property type="match status" value="1"/>
</dbReference>
<protein>
    <submittedName>
        <fullName evidence="17">Crossover junction endonuclease EME1</fullName>
    </submittedName>
</protein>
<keyword evidence="9" id="KW-0460">Magnesium</keyword>
<dbReference type="InterPro" id="IPR047524">
    <property type="entry name" value="XPF_nuclease_EME1_plant/arthr"/>
</dbReference>
<keyword evidence="12" id="KW-0539">Nucleus</keyword>
<dbReference type="CTD" id="36136"/>
<evidence type="ECO:0000256" key="4">
    <source>
        <dbReference type="ARBA" id="ARBA00022722"/>
    </source>
</evidence>
<accession>A0A3Q0IPC8</accession>
<evidence type="ECO:0000256" key="14">
    <source>
        <dbReference type="SAM" id="Coils"/>
    </source>
</evidence>
<evidence type="ECO:0000313" key="17">
    <source>
        <dbReference type="RefSeq" id="XP_026676185.1"/>
    </source>
</evidence>
<dbReference type="InterPro" id="IPR043087">
    <property type="entry name" value="Eme1_nucdom_sub2"/>
</dbReference>
<dbReference type="GO" id="GO:0046872">
    <property type="term" value="F:metal ion binding"/>
    <property type="evidence" value="ECO:0007669"/>
    <property type="project" value="UniProtKB-KW"/>
</dbReference>
<sequence length="351" mass="40247">MARKKEPKQTQLVEDKLKEKQKKAAEVLKKKKEEAELKAQKKQIADSLRKFKPGECLKHLTTRLDISLTQESYGNDVLTNLDTLDTKYEIISQPLPATITWIRDGNNSCEENLVLVILSGEKFVKLIAEMKITDEVNKFKRTFSNKRIILVIFGFEFYMTKLKKEKCSKTNNLSSALKNLTKSDVELAMIQLQLVCKCNCKLLETRADVALHVQQVTKSVAEMPFRLERQKLEEKSDWHASSDSKDCVKVDRLGNGLGRLWRQQICQFNNVTLDISEAIAQVYKTPTSLIKAYEVCSSRREGEKLLADITVRRGRGPSASTRTVGKELSKKIYYLYNSRDPEQHLSHVPEF</sequence>
<dbReference type="GO" id="GO:0008821">
    <property type="term" value="F:crossover junction DNA endonuclease activity"/>
    <property type="evidence" value="ECO:0007669"/>
    <property type="project" value="TreeGrafter"/>
</dbReference>
<dbReference type="Gene3D" id="3.40.1620.30">
    <property type="entry name" value="ERCC4, Mus81-Eme1 complex, nuclease domain, subdomain 1"/>
    <property type="match status" value="1"/>
</dbReference>
<evidence type="ECO:0000259" key="15">
    <source>
        <dbReference type="Pfam" id="PF02732"/>
    </source>
</evidence>
<dbReference type="Pfam" id="PF02732">
    <property type="entry name" value="ERCC4"/>
    <property type="match status" value="1"/>
</dbReference>
<dbReference type="GO" id="GO:0031573">
    <property type="term" value="P:mitotic intra-S DNA damage checkpoint signaling"/>
    <property type="evidence" value="ECO:0007669"/>
    <property type="project" value="TreeGrafter"/>
</dbReference>
<dbReference type="RefSeq" id="XP_026676185.1">
    <property type="nucleotide sequence ID" value="XM_026820384.1"/>
</dbReference>
<dbReference type="GO" id="GO:0006302">
    <property type="term" value="P:double-strand break repair"/>
    <property type="evidence" value="ECO:0007669"/>
    <property type="project" value="TreeGrafter"/>
</dbReference>
<dbReference type="PANTHER" id="PTHR21077:SF5">
    <property type="entry name" value="CROSSOVER JUNCTION ENDONUCLEASE MMS4"/>
    <property type="match status" value="1"/>
</dbReference>
<organism evidence="16 17">
    <name type="scientific">Diaphorina citri</name>
    <name type="common">Asian citrus psyllid</name>
    <dbReference type="NCBI Taxonomy" id="121845"/>
    <lineage>
        <taxon>Eukaryota</taxon>
        <taxon>Metazoa</taxon>
        <taxon>Ecdysozoa</taxon>
        <taxon>Arthropoda</taxon>
        <taxon>Hexapoda</taxon>
        <taxon>Insecta</taxon>
        <taxon>Pterygota</taxon>
        <taxon>Neoptera</taxon>
        <taxon>Paraneoptera</taxon>
        <taxon>Hemiptera</taxon>
        <taxon>Sternorrhyncha</taxon>
        <taxon>Psylloidea</taxon>
        <taxon>Psyllidae</taxon>
        <taxon>Diaphorininae</taxon>
        <taxon>Diaphorina</taxon>
    </lineage>
</organism>
<evidence type="ECO:0000256" key="9">
    <source>
        <dbReference type="ARBA" id="ARBA00022842"/>
    </source>
</evidence>
<dbReference type="InterPro" id="IPR042530">
    <property type="entry name" value="EME1/EME2_C"/>
</dbReference>
<dbReference type="GeneID" id="103504978"/>
<dbReference type="KEGG" id="dci:103504978"/>
<dbReference type="AlphaFoldDB" id="A0A3Q0IPC8"/>
<comment type="cofactor">
    <cofactor evidence="1">
        <name>Mg(2+)</name>
        <dbReference type="ChEBI" id="CHEBI:18420"/>
    </cofactor>
</comment>
<evidence type="ECO:0000256" key="5">
    <source>
        <dbReference type="ARBA" id="ARBA00022723"/>
    </source>
</evidence>
<keyword evidence="8" id="KW-0378">Hydrolase</keyword>
<dbReference type="GO" id="GO:0003677">
    <property type="term" value="F:DNA binding"/>
    <property type="evidence" value="ECO:0007669"/>
    <property type="project" value="InterPro"/>
</dbReference>
<dbReference type="GO" id="GO:0005634">
    <property type="term" value="C:nucleus"/>
    <property type="evidence" value="ECO:0007669"/>
    <property type="project" value="UniProtKB-SubCell"/>
</dbReference>
<proteinExistence type="inferred from homology"/>
<evidence type="ECO:0000256" key="1">
    <source>
        <dbReference type="ARBA" id="ARBA00001946"/>
    </source>
</evidence>
<name>A0A3Q0IPC8_DIACI</name>
<dbReference type="GO" id="GO:0031297">
    <property type="term" value="P:replication fork processing"/>
    <property type="evidence" value="ECO:0007669"/>
    <property type="project" value="TreeGrafter"/>
</dbReference>
<dbReference type="PaxDb" id="121845-A0A3Q0IPC8"/>
<evidence type="ECO:0000256" key="3">
    <source>
        <dbReference type="ARBA" id="ARBA00005313"/>
    </source>
</evidence>
<dbReference type="InterPro" id="IPR006166">
    <property type="entry name" value="ERCC4_domain"/>
</dbReference>
<evidence type="ECO:0000256" key="6">
    <source>
        <dbReference type="ARBA" id="ARBA00022759"/>
    </source>
</evidence>
<dbReference type="Gene3D" id="1.10.150.670">
    <property type="entry name" value="Crossover junction endonuclease EME1, DNA-binding domain"/>
    <property type="match status" value="1"/>
</dbReference>
<keyword evidence="11" id="KW-0234">DNA repair</keyword>